<accession>A0ABN2GBE3</accession>
<sequence length="106" mass="11713">MSANPRDILLKPVISEKSYGLLDEGKYTFEVAPHANKTEIKIAVQQVFNVKVISVNTLNRPGKRKRMVFGRNGHTTTVFGTRKSSKRAVVTLAQGDRIEIFGGPVS</sequence>
<evidence type="ECO:0000256" key="5">
    <source>
        <dbReference type="ARBA" id="ARBA00023274"/>
    </source>
</evidence>
<keyword evidence="2 6" id="KW-0699">rRNA-binding</keyword>
<evidence type="ECO:0000256" key="4">
    <source>
        <dbReference type="ARBA" id="ARBA00022980"/>
    </source>
</evidence>
<dbReference type="Proteomes" id="UP001500618">
    <property type="component" value="Unassembled WGS sequence"/>
</dbReference>
<organism evidence="8 9">
    <name type="scientific">Fodinicola feengrottensis</name>
    <dbReference type="NCBI Taxonomy" id="435914"/>
    <lineage>
        <taxon>Bacteria</taxon>
        <taxon>Bacillati</taxon>
        <taxon>Actinomycetota</taxon>
        <taxon>Actinomycetes</taxon>
        <taxon>Mycobacteriales</taxon>
        <taxon>Fodinicola</taxon>
    </lineage>
</organism>
<comment type="caution">
    <text evidence="8">The sequence shown here is derived from an EMBL/GenBank/DDBJ whole genome shotgun (WGS) entry which is preliminary data.</text>
</comment>
<dbReference type="RefSeq" id="WP_163567668.1">
    <property type="nucleotide sequence ID" value="NZ_BAAANY010000007.1"/>
</dbReference>
<dbReference type="Gene3D" id="3.30.70.330">
    <property type="match status" value="1"/>
</dbReference>
<evidence type="ECO:0000256" key="2">
    <source>
        <dbReference type="ARBA" id="ARBA00022730"/>
    </source>
</evidence>
<dbReference type="InterPro" id="IPR012677">
    <property type="entry name" value="Nucleotide-bd_a/b_plait_sf"/>
</dbReference>
<keyword evidence="3 6" id="KW-0694">RNA-binding</keyword>
<dbReference type="PANTHER" id="PTHR11620">
    <property type="entry name" value="60S RIBOSOMAL PROTEIN L23A"/>
    <property type="match status" value="1"/>
</dbReference>
<comment type="subunit">
    <text evidence="6">Part of the 50S ribosomal subunit. Contacts protein L29, and trigger factor when it is bound to the ribosome.</text>
</comment>
<keyword evidence="9" id="KW-1185">Reference proteome</keyword>
<evidence type="ECO:0000256" key="6">
    <source>
        <dbReference type="HAMAP-Rule" id="MF_01369"/>
    </source>
</evidence>
<evidence type="ECO:0000256" key="3">
    <source>
        <dbReference type="ARBA" id="ARBA00022884"/>
    </source>
</evidence>
<dbReference type="NCBIfam" id="NF004364">
    <property type="entry name" value="PRK05738.2-5"/>
    <property type="match status" value="1"/>
</dbReference>
<comment type="function">
    <text evidence="6">One of the early assembly proteins it binds 23S rRNA. One of the proteins that surrounds the polypeptide exit tunnel on the outside of the ribosome. Forms the main docking site for trigger factor binding to the ribosome.</text>
</comment>
<dbReference type="HAMAP" id="MF_01369_B">
    <property type="entry name" value="Ribosomal_uL23_B"/>
    <property type="match status" value="1"/>
</dbReference>
<dbReference type="NCBIfam" id="NF004363">
    <property type="entry name" value="PRK05738.2-4"/>
    <property type="match status" value="1"/>
</dbReference>
<proteinExistence type="inferred from homology"/>
<dbReference type="EMBL" id="BAAANY010000007">
    <property type="protein sequence ID" value="GAA1668324.1"/>
    <property type="molecule type" value="Genomic_DNA"/>
</dbReference>
<keyword evidence="4 6" id="KW-0689">Ribosomal protein</keyword>
<comment type="similarity">
    <text evidence="1 6 7">Belongs to the universal ribosomal protein uL23 family.</text>
</comment>
<dbReference type="InterPro" id="IPR013025">
    <property type="entry name" value="Ribosomal_uL23-like"/>
</dbReference>
<evidence type="ECO:0000313" key="9">
    <source>
        <dbReference type="Proteomes" id="UP001500618"/>
    </source>
</evidence>
<protein>
    <recommendedName>
        <fullName evidence="6">Large ribosomal subunit protein uL23</fullName>
    </recommendedName>
</protein>
<evidence type="ECO:0000256" key="7">
    <source>
        <dbReference type="RuleBase" id="RU003934"/>
    </source>
</evidence>
<dbReference type="InterPro" id="IPR012678">
    <property type="entry name" value="Ribosomal_uL23/eL15/eS24_sf"/>
</dbReference>
<dbReference type="Pfam" id="PF00276">
    <property type="entry name" value="Ribosomal_L23"/>
    <property type="match status" value="1"/>
</dbReference>
<keyword evidence="5 6" id="KW-0687">Ribonucleoprotein</keyword>
<evidence type="ECO:0000313" key="8">
    <source>
        <dbReference type="EMBL" id="GAA1668324.1"/>
    </source>
</evidence>
<dbReference type="InterPro" id="IPR001014">
    <property type="entry name" value="Ribosomal_uL23_CS"/>
</dbReference>
<evidence type="ECO:0000256" key="1">
    <source>
        <dbReference type="ARBA" id="ARBA00006700"/>
    </source>
</evidence>
<name>A0ABN2GBE3_9ACTN</name>
<dbReference type="SUPFAM" id="SSF54189">
    <property type="entry name" value="Ribosomal proteins S24e, L23 and L15e"/>
    <property type="match status" value="1"/>
</dbReference>
<gene>
    <name evidence="6" type="primary">rplW</name>
    <name evidence="8" type="ORF">GCM10009765_17060</name>
</gene>
<reference evidence="8 9" key="1">
    <citation type="journal article" date="2019" name="Int. J. Syst. Evol. Microbiol.">
        <title>The Global Catalogue of Microorganisms (GCM) 10K type strain sequencing project: providing services to taxonomists for standard genome sequencing and annotation.</title>
        <authorList>
            <consortium name="The Broad Institute Genomics Platform"/>
            <consortium name="The Broad Institute Genome Sequencing Center for Infectious Disease"/>
            <person name="Wu L."/>
            <person name="Ma J."/>
        </authorList>
    </citation>
    <scope>NUCLEOTIDE SEQUENCE [LARGE SCALE GENOMIC DNA]</scope>
    <source>
        <strain evidence="8 9">JCM 14718</strain>
    </source>
</reference>
<dbReference type="PROSITE" id="PS00050">
    <property type="entry name" value="RIBOSOMAL_L23"/>
    <property type="match status" value="1"/>
</dbReference>